<organism evidence="3 4">
    <name type="scientific">Eublepharis macularius</name>
    <name type="common">Leopard gecko</name>
    <name type="synonym">Cyrtodactylus macularius</name>
    <dbReference type="NCBI Taxonomy" id="481883"/>
    <lineage>
        <taxon>Eukaryota</taxon>
        <taxon>Metazoa</taxon>
        <taxon>Chordata</taxon>
        <taxon>Craniata</taxon>
        <taxon>Vertebrata</taxon>
        <taxon>Euteleostomi</taxon>
        <taxon>Lepidosauria</taxon>
        <taxon>Squamata</taxon>
        <taxon>Bifurcata</taxon>
        <taxon>Gekkota</taxon>
        <taxon>Eublepharidae</taxon>
        <taxon>Eublepharinae</taxon>
        <taxon>Eublepharis</taxon>
    </lineage>
</organism>
<feature type="region of interest" description="Disordered" evidence="1">
    <location>
        <begin position="591"/>
        <end position="622"/>
    </location>
</feature>
<feature type="region of interest" description="Disordered" evidence="1">
    <location>
        <begin position="289"/>
        <end position="319"/>
    </location>
</feature>
<dbReference type="GO" id="GO:0090394">
    <property type="term" value="P:negative regulation of excitatory postsynaptic potential"/>
    <property type="evidence" value="ECO:0007669"/>
    <property type="project" value="TreeGrafter"/>
</dbReference>
<keyword evidence="2" id="KW-1133">Transmembrane helix</keyword>
<dbReference type="Proteomes" id="UP001190640">
    <property type="component" value="Chromosome 14"/>
</dbReference>
<evidence type="ECO:0000256" key="2">
    <source>
        <dbReference type="SAM" id="Phobius"/>
    </source>
</evidence>
<accession>A0AA97LFX7</accession>
<evidence type="ECO:0000313" key="4">
    <source>
        <dbReference type="RefSeq" id="XP_054853924.1"/>
    </source>
</evidence>
<keyword evidence="2" id="KW-0472">Membrane</keyword>
<feature type="region of interest" description="Disordered" evidence="1">
    <location>
        <begin position="255"/>
        <end position="276"/>
    </location>
</feature>
<dbReference type="RefSeq" id="XP_054853924.1">
    <property type="nucleotide sequence ID" value="XM_054997949.1"/>
</dbReference>
<feature type="compositionally biased region" description="Pro residues" evidence="1">
    <location>
        <begin position="259"/>
        <end position="270"/>
    </location>
</feature>
<reference evidence="4" key="1">
    <citation type="submission" date="2025-08" db="UniProtKB">
        <authorList>
            <consortium name="RefSeq"/>
        </authorList>
    </citation>
    <scope>IDENTIFICATION</scope>
    <source>
        <tissue evidence="4">Blood</tissue>
    </source>
</reference>
<keyword evidence="3" id="KW-1185">Reference proteome</keyword>
<dbReference type="CTD" id="84866"/>
<name>A0AA97LFX7_EUBMA</name>
<protein>
    <submittedName>
        <fullName evidence="4">Transmembrane protein 25</fullName>
    </submittedName>
</protein>
<sequence length="654" mass="68858">MIFPAYSRLQFKSSLGKRCRPATQQAAAFPGHNPALWREGRLLPSAWHLLSGPQALSPLPLPRTARNRKPGGGALDGQWQIFRAGGGESRRGGQGSRDPEPCGELCPSPPAPSSPGRSKGGQSPGRAAQRQSQARLPAEARPGQAPRRRGAAGRLGPRRESTGQEGSGAGPARPSFNETGGRTGPDGTGQARRAGRSRLGRFQLGTARRGRTARVRLPWAGPGQGARRPLPRIGCRARARARSTPGFGAAVLAAAATPPGRPDPSPPPWSSPGQGGLRRAAFRLLAGRRRPTKGAGRDGASSAAPPGSGCRREAREGCRGPHRPGLGCAGRMAPPLLLLLLLHLQVLLWPGAAEPGGGRLLWPSSAPGPESRAVSCLTAAPSLAWYLDGERQETHDGDGATASRDRRLNCSAVDPTTGQASGASVLLRVHFKAEAVQLEARAEDGTGPGLVLVLLVSVQARPPADITWVDQDGRLLVNASHFLIVDAQTYPWLGNASVEVQLRSLGRNLSRGASTLLPGFLGSRIELPLLALVVGAAVTLGILIGLGMLLSCLVYQKGKKAAGLAVPAQLPPSDSNHLKLQRAQMPRANMSLPSNLKLNDRPEEPQGTAMAEEEEEALSEPENSLVLEDRGLSQFPMVGYIYRASSVSSEEIWL</sequence>
<evidence type="ECO:0000256" key="1">
    <source>
        <dbReference type="SAM" id="MobiDB-lite"/>
    </source>
</evidence>
<dbReference type="GeneID" id="129342268"/>
<feature type="compositionally biased region" description="Gly residues" evidence="1">
    <location>
        <begin position="84"/>
        <end position="95"/>
    </location>
</feature>
<feature type="transmembrane region" description="Helical" evidence="2">
    <location>
        <begin position="529"/>
        <end position="555"/>
    </location>
</feature>
<dbReference type="InterPro" id="IPR042864">
    <property type="entry name" value="TMEM25"/>
</dbReference>
<feature type="compositionally biased region" description="Basic and acidic residues" evidence="1">
    <location>
        <begin position="310"/>
        <end position="319"/>
    </location>
</feature>
<evidence type="ECO:0000313" key="3">
    <source>
        <dbReference type="Proteomes" id="UP001190640"/>
    </source>
</evidence>
<gene>
    <name evidence="4" type="primary">TMEM25</name>
</gene>
<feature type="region of interest" description="Disordered" evidence="1">
    <location>
        <begin position="54"/>
        <end position="232"/>
    </location>
</feature>
<dbReference type="AlphaFoldDB" id="A0AA97LFX7"/>
<dbReference type="KEGG" id="emc:129342268"/>
<dbReference type="PANTHER" id="PTHR47224">
    <property type="entry name" value="TRANSMEMBRANE PROTEIN 25"/>
    <property type="match status" value="1"/>
</dbReference>
<keyword evidence="2 4" id="KW-0812">Transmembrane</keyword>
<proteinExistence type="predicted"/>
<dbReference type="PANTHER" id="PTHR47224:SF1">
    <property type="entry name" value="TRANSMEMBRANE PROTEIN 25"/>
    <property type="match status" value="1"/>
</dbReference>